<evidence type="ECO:0000256" key="1">
    <source>
        <dbReference type="ARBA" id="ARBA00023002"/>
    </source>
</evidence>
<dbReference type="EMBL" id="BARU01043792">
    <property type="protein sequence ID" value="GAH85161.1"/>
    <property type="molecule type" value="Genomic_DNA"/>
</dbReference>
<dbReference type="InterPro" id="IPR002869">
    <property type="entry name" value="Pyrv_flavodox_OxRed_cen"/>
</dbReference>
<reference evidence="2" key="1">
    <citation type="journal article" date="2014" name="Front. Microbiol.">
        <title>High frequency of phylogenetically diverse reductive dehalogenase-homologous genes in deep subseafloor sedimentary metagenomes.</title>
        <authorList>
            <person name="Kawai M."/>
            <person name="Futagami T."/>
            <person name="Toyoda A."/>
            <person name="Takaki Y."/>
            <person name="Nishi S."/>
            <person name="Hori S."/>
            <person name="Arai W."/>
            <person name="Tsubouchi T."/>
            <person name="Morono Y."/>
            <person name="Uchiyama I."/>
            <person name="Ito T."/>
            <person name="Fujiyama A."/>
            <person name="Inagaki F."/>
            <person name="Takami H."/>
        </authorList>
    </citation>
    <scope>NUCLEOTIDE SEQUENCE</scope>
    <source>
        <strain evidence="2">Expedition CK06-06</strain>
    </source>
</reference>
<comment type="caution">
    <text evidence="2">The sequence shown here is derived from an EMBL/GenBank/DDBJ whole genome shotgun (WGS) entry which is preliminary data.</text>
</comment>
<dbReference type="Gene3D" id="3.40.920.10">
    <property type="entry name" value="Pyruvate-ferredoxin oxidoreductase, PFOR, domain III"/>
    <property type="match status" value="1"/>
</dbReference>
<dbReference type="GO" id="GO:0016491">
    <property type="term" value="F:oxidoreductase activity"/>
    <property type="evidence" value="ECO:0007669"/>
    <property type="project" value="UniProtKB-KW"/>
</dbReference>
<name>X1IRT6_9ZZZZ</name>
<dbReference type="PANTHER" id="PTHR43366:SF1">
    <property type="entry name" value="PYRUVATE SYNTHASE SUBUNIT PORC"/>
    <property type="match status" value="1"/>
</dbReference>
<sequence length="36" mass="3943">MEKLIEVRWHGRGGQGAVTASKLLATSALAEEKYIQ</sequence>
<evidence type="ECO:0008006" key="3">
    <source>
        <dbReference type="Google" id="ProtNLM"/>
    </source>
</evidence>
<accession>X1IRT6</accession>
<dbReference type="SUPFAM" id="SSF53323">
    <property type="entry name" value="Pyruvate-ferredoxin oxidoreductase, PFOR, domain III"/>
    <property type="match status" value="1"/>
</dbReference>
<protein>
    <recommendedName>
        <fullName evidence="3">Pyruvate/ketoisovalerate oxidoreductase catalytic domain-containing protein</fullName>
    </recommendedName>
</protein>
<dbReference type="PANTHER" id="PTHR43366">
    <property type="entry name" value="PYRUVATE SYNTHASE SUBUNIT PORC"/>
    <property type="match status" value="1"/>
</dbReference>
<evidence type="ECO:0000313" key="2">
    <source>
        <dbReference type="EMBL" id="GAH85161.1"/>
    </source>
</evidence>
<keyword evidence="1" id="KW-0560">Oxidoreductase</keyword>
<dbReference type="InterPro" id="IPR051626">
    <property type="entry name" value="Oxidoreductase_gamma_subunit"/>
</dbReference>
<proteinExistence type="predicted"/>
<gene>
    <name evidence="2" type="ORF">S03H2_66985</name>
</gene>
<organism evidence="2">
    <name type="scientific">marine sediment metagenome</name>
    <dbReference type="NCBI Taxonomy" id="412755"/>
    <lineage>
        <taxon>unclassified sequences</taxon>
        <taxon>metagenomes</taxon>
        <taxon>ecological metagenomes</taxon>
    </lineage>
</organism>
<dbReference type="AlphaFoldDB" id="X1IRT6"/>
<feature type="non-terminal residue" evidence="2">
    <location>
        <position position="36"/>
    </location>
</feature>